<feature type="domain" description="Rhodanese" evidence="1">
    <location>
        <begin position="97"/>
        <end position="207"/>
    </location>
</feature>
<gene>
    <name evidence="2" type="ORF">MNB_SUP05-4-422</name>
</gene>
<dbReference type="PROSITE" id="PS50206">
    <property type="entry name" value="RHODANESE_3"/>
    <property type="match status" value="1"/>
</dbReference>
<dbReference type="AlphaFoldDB" id="A0A1W1D7Z0"/>
<dbReference type="Pfam" id="PF00581">
    <property type="entry name" value="Rhodanese"/>
    <property type="match status" value="1"/>
</dbReference>
<reference evidence="2" key="1">
    <citation type="submission" date="2016-10" db="EMBL/GenBank/DDBJ databases">
        <authorList>
            <person name="de Groot N.N."/>
        </authorList>
    </citation>
    <scope>NUCLEOTIDE SEQUENCE</scope>
</reference>
<evidence type="ECO:0000259" key="1">
    <source>
        <dbReference type="PROSITE" id="PS50206"/>
    </source>
</evidence>
<sequence length="208" mass="23411">MKKIVIMFASLLAFGANAEGEVTKEVFISPGFVSLNVTHQDETVTLQRNQDRDNEISNFYLKTTRGKIQSMHPFAPHLVDTIGELEMINYIKQRSEGDDSILVIDTRTPNWPVITGAIPTAVNIPYTKFKKKEKALEIMEDQLDVQVDDIFDFSYAKTLIMYCNGIWCGQTPTAVAALLKYGYPASKIKYYRGGMNAWKSLGLTTVNL</sequence>
<name>A0A1W1D7Z0_9ZZZZ</name>
<dbReference type="EMBL" id="FPHR01000006">
    <property type="protein sequence ID" value="SFV76763.1"/>
    <property type="molecule type" value="Genomic_DNA"/>
</dbReference>
<protein>
    <recommendedName>
        <fullName evidence="1">Rhodanese domain-containing protein</fullName>
    </recommendedName>
</protein>
<dbReference type="InterPro" id="IPR001763">
    <property type="entry name" value="Rhodanese-like_dom"/>
</dbReference>
<dbReference type="CDD" id="cd00158">
    <property type="entry name" value="RHOD"/>
    <property type="match status" value="1"/>
</dbReference>
<dbReference type="Gene3D" id="3.40.250.10">
    <property type="entry name" value="Rhodanese-like domain"/>
    <property type="match status" value="1"/>
</dbReference>
<accession>A0A1W1D7Z0</accession>
<proteinExistence type="predicted"/>
<organism evidence="2">
    <name type="scientific">hydrothermal vent metagenome</name>
    <dbReference type="NCBI Taxonomy" id="652676"/>
    <lineage>
        <taxon>unclassified sequences</taxon>
        <taxon>metagenomes</taxon>
        <taxon>ecological metagenomes</taxon>
    </lineage>
</organism>
<dbReference type="SUPFAM" id="SSF52821">
    <property type="entry name" value="Rhodanese/Cell cycle control phosphatase"/>
    <property type="match status" value="1"/>
</dbReference>
<dbReference type="SMART" id="SM00450">
    <property type="entry name" value="RHOD"/>
    <property type="match status" value="1"/>
</dbReference>
<dbReference type="InterPro" id="IPR036873">
    <property type="entry name" value="Rhodanese-like_dom_sf"/>
</dbReference>
<evidence type="ECO:0000313" key="2">
    <source>
        <dbReference type="EMBL" id="SFV76763.1"/>
    </source>
</evidence>